<dbReference type="Gene3D" id="3.40.50.720">
    <property type="entry name" value="NAD(P)-binding Rossmann-like Domain"/>
    <property type="match status" value="1"/>
</dbReference>
<dbReference type="GO" id="GO:0050661">
    <property type="term" value="F:NADP binding"/>
    <property type="evidence" value="ECO:0007669"/>
    <property type="project" value="UniProtKB-UniRule"/>
</dbReference>
<evidence type="ECO:0000256" key="7">
    <source>
        <dbReference type="ARBA" id="ARBA00007952"/>
    </source>
</evidence>
<dbReference type="SUPFAM" id="SSF55021">
    <property type="entry name" value="ACT-like"/>
    <property type="match status" value="2"/>
</dbReference>
<keyword evidence="31" id="KW-1185">Reference proteome</keyword>
<keyword evidence="13" id="KW-0479">Metal-binding</keyword>
<dbReference type="EC" id="1.1.1.3" evidence="28"/>
<dbReference type="InterPro" id="IPR005106">
    <property type="entry name" value="Asp/hSer_DH_NAD-bd"/>
</dbReference>
<evidence type="ECO:0000256" key="21">
    <source>
        <dbReference type="ARBA" id="ARBA00023154"/>
    </source>
</evidence>
<dbReference type="EMBL" id="QPID01000002">
    <property type="protein sequence ID" value="RCU51807.1"/>
    <property type="molecule type" value="Genomic_DNA"/>
</dbReference>
<dbReference type="InterPro" id="IPR054352">
    <property type="entry name" value="ACT_Aspartokinase"/>
</dbReference>
<comment type="function">
    <text evidence="24">Bifunctional aspartate kinase and homoserine dehydrogenase that catalyzes the first and the third steps toward the synthesis of lysine, methionine and threonine from aspartate.</text>
</comment>
<evidence type="ECO:0000256" key="19">
    <source>
        <dbReference type="ARBA" id="ARBA00023027"/>
    </source>
</evidence>
<dbReference type="GO" id="GO:0009089">
    <property type="term" value="P:lysine biosynthetic process via diaminopimelate"/>
    <property type="evidence" value="ECO:0007669"/>
    <property type="project" value="UniProtKB-UniRule"/>
</dbReference>
<evidence type="ECO:0000256" key="13">
    <source>
        <dbReference type="ARBA" id="ARBA00022723"/>
    </source>
</evidence>
<dbReference type="FunFam" id="3.30.2130.10:FF:000001">
    <property type="entry name" value="Bifunctional aspartokinase/homoserine dehydrogenase"/>
    <property type="match status" value="1"/>
</dbReference>
<dbReference type="InterPro" id="IPR018042">
    <property type="entry name" value="Aspartate_kinase_CS"/>
</dbReference>
<evidence type="ECO:0000256" key="10">
    <source>
        <dbReference type="ARBA" id="ARBA00022605"/>
    </source>
</evidence>
<keyword evidence="12" id="KW-0791">Threonine biosynthesis</keyword>
<dbReference type="Pfam" id="PF00742">
    <property type="entry name" value="Homoserine_dh"/>
    <property type="match status" value="1"/>
</dbReference>
<evidence type="ECO:0000313" key="30">
    <source>
        <dbReference type="EMBL" id="RCU51807.1"/>
    </source>
</evidence>
<dbReference type="PANTHER" id="PTHR43070:SF3">
    <property type="entry name" value="HOMOSERINE DEHYDROGENASE"/>
    <property type="match status" value="1"/>
</dbReference>
<organism evidence="30 31">
    <name type="scientific">Corallincola holothuriorum</name>
    <dbReference type="NCBI Taxonomy" id="2282215"/>
    <lineage>
        <taxon>Bacteria</taxon>
        <taxon>Pseudomonadati</taxon>
        <taxon>Pseudomonadota</taxon>
        <taxon>Gammaproteobacteria</taxon>
        <taxon>Alteromonadales</taxon>
        <taxon>Psychromonadaceae</taxon>
        <taxon>Corallincola</taxon>
    </lineage>
</organism>
<dbReference type="FunFam" id="3.30.360.10:FF:000006">
    <property type="entry name" value="Bifunctional aspartokinase/homoserine dehydrogenase"/>
    <property type="match status" value="1"/>
</dbReference>
<dbReference type="Gene3D" id="3.30.2130.10">
    <property type="entry name" value="VC0802-like"/>
    <property type="match status" value="1"/>
</dbReference>
<dbReference type="GO" id="GO:0009088">
    <property type="term" value="P:threonine biosynthetic process"/>
    <property type="evidence" value="ECO:0007669"/>
    <property type="project" value="UniProtKB-UniRule"/>
</dbReference>
<dbReference type="PROSITE" id="PS00324">
    <property type="entry name" value="ASPARTOKINASE"/>
    <property type="match status" value="1"/>
</dbReference>
<comment type="pathway">
    <text evidence="4 28">Amino-acid biosynthesis; L-threonine biosynthesis; L-threonine from L-aspartate: step 3/5.</text>
</comment>
<comment type="cofactor">
    <cofactor evidence="1">
        <name>a metal cation</name>
        <dbReference type="ChEBI" id="CHEBI:25213"/>
    </cofactor>
</comment>
<dbReference type="SUPFAM" id="SSF51735">
    <property type="entry name" value="NAD(P)-binding Rossmann-fold domains"/>
    <property type="match status" value="1"/>
</dbReference>
<comment type="caution">
    <text evidence="30">The sequence shown here is derived from an EMBL/GenBank/DDBJ whole genome shotgun (WGS) entry which is preliminary data.</text>
</comment>
<keyword evidence="11 28" id="KW-0808">Transferase</keyword>
<dbReference type="PROSITE" id="PS51671">
    <property type="entry name" value="ACT"/>
    <property type="match status" value="1"/>
</dbReference>
<dbReference type="GO" id="GO:0005524">
    <property type="term" value="F:ATP binding"/>
    <property type="evidence" value="ECO:0007669"/>
    <property type="project" value="UniProtKB-UniRule"/>
</dbReference>
<comment type="pathway">
    <text evidence="2 28">Amino-acid biosynthesis; L-lysine biosynthesis via DAP pathway; (S)-tetrahydrodipicolinate from L-aspartate: step 1/4.</text>
</comment>
<evidence type="ECO:0000256" key="1">
    <source>
        <dbReference type="ARBA" id="ARBA00001920"/>
    </source>
</evidence>
<dbReference type="InterPro" id="IPR001048">
    <property type="entry name" value="Asp/Glu/Uridylate_kinase"/>
</dbReference>
<dbReference type="Gene3D" id="3.40.1160.10">
    <property type="entry name" value="Acetylglutamate kinase-like"/>
    <property type="match status" value="1"/>
</dbReference>
<comment type="subunit">
    <text evidence="9 28">Homotetramer.</text>
</comment>
<evidence type="ECO:0000256" key="24">
    <source>
        <dbReference type="ARBA" id="ARBA00044938"/>
    </source>
</evidence>
<comment type="similarity">
    <text evidence="8 28">In the N-terminal section; belongs to the aspartokinase family.</text>
</comment>
<name>A0A368NML0_9GAMM</name>
<dbReference type="Pfam" id="PF22468">
    <property type="entry name" value="ACT_9"/>
    <property type="match status" value="2"/>
</dbReference>
<dbReference type="Pfam" id="PF03447">
    <property type="entry name" value="NAD_binding_3"/>
    <property type="match status" value="1"/>
</dbReference>
<keyword evidence="20" id="KW-0915">Sodium</keyword>
<evidence type="ECO:0000256" key="20">
    <source>
        <dbReference type="ARBA" id="ARBA00023053"/>
    </source>
</evidence>
<evidence type="ECO:0000256" key="23">
    <source>
        <dbReference type="ARBA" id="ARBA00023268"/>
    </source>
</evidence>
<keyword evidence="18 28" id="KW-0560">Oxidoreductase</keyword>
<keyword evidence="22" id="KW-0486">Methionine biosynthesis</keyword>
<dbReference type="GO" id="GO:0004072">
    <property type="term" value="F:aspartate kinase activity"/>
    <property type="evidence" value="ECO:0007669"/>
    <property type="project" value="UniProtKB-UniRule"/>
</dbReference>
<dbReference type="InterPro" id="IPR036291">
    <property type="entry name" value="NAD(P)-bd_dom_sf"/>
</dbReference>
<keyword evidence="15 28" id="KW-0418">Kinase</keyword>
<protein>
    <recommendedName>
        <fullName evidence="28">Bifunctional aspartokinase/homoserine dehydrogenase</fullName>
    </recommendedName>
    <domain>
        <recommendedName>
            <fullName evidence="28">Aspartokinase</fullName>
            <ecNumber evidence="28">2.7.2.4</ecNumber>
        </recommendedName>
    </domain>
    <domain>
        <recommendedName>
            <fullName evidence="28">Homoserine dehydrogenase</fullName>
            <ecNumber evidence="28">1.1.1.3</ecNumber>
        </recommendedName>
    </domain>
</protein>
<keyword evidence="14 28" id="KW-0547">Nucleotide-binding</keyword>
<dbReference type="InterPro" id="IPR002912">
    <property type="entry name" value="ACT_dom"/>
</dbReference>
<dbReference type="EC" id="2.7.2.4" evidence="28"/>
<evidence type="ECO:0000256" key="18">
    <source>
        <dbReference type="ARBA" id="ARBA00023002"/>
    </source>
</evidence>
<dbReference type="UniPathway" id="UPA00034">
    <property type="reaction ID" value="UER00015"/>
</dbReference>
<comment type="similarity">
    <text evidence="7 28">In the C-terminal section; belongs to the homoserine dehydrogenase family.</text>
</comment>
<keyword evidence="23" id="KW-0511">Multifunctional enzyme</keyword>
<evidence type="ECO:0000259" key="29">
    <source>
        <dbReference type="PROSITE" id="PS51671"/>
    </source>
</evidence>
<dbReference type="CDD" id="cd04922">
    <property type="entry name" value="ACT_AKi-HSDH-ThrA_2"/>
    <property type="match status" value="1"/>
</dbReference>
<evidence type="ECO:0000256" key="16">
    <source>
        <dbReference type="ARBA" id="ARBA00022840"/>
    </source>
</evidence>
<evidence type="ECO:0000256" key="15">
    <source>
        <dbReference type="ARBA" id="ARBA00022777"/>
    </source>
</evidence>
<evidence type="ECO:0000256" key="11">
    <source>
        <dbReference type="ARBA" id="ARBA00022679"/>
    </source>
</evidence>
<evidence type="ECO:0000256" key="12">
    <source>
        <dbReference type="ARBA" id="ARBA00022697"/>
    </source>
</evidence>
<dbReference type="FunFam" id="3.40.50.720:FF:000083">
    <property type="entry name" value="Bifunctional aspartokinase/homoserine dehydrogenase"/>
    <property type="match status" value="1"/>
</dbReference>
<comment type="pathway">
    <text evidence="5 28">Amino-acid biosynthesis; L-methionine biosynthesis via de novo pathway; L-homoserine from L-aspartate: step 3/3.</text>
</comment>
<dbReference type="SUPFAM" id="SSF53633">
    <property type="entry name" value="Carbamate kinase-like"/>
    <property type="match status" value="1"/>
</dbReference>
<dbReference type="CDD" id="cd04257">
    <property type="entry name" value="AAK_AK-HSDH"/>
    <property type="match status" value="1"/>
</dbReference>
<dbReference type="Gene3D" id="3.30.360.10">
    <property type="entry name" value="Dihydrodipicolinate Reductase, domain 2"/>
    <property type="match status" value="1"/>
</dbReference>
<sequence length="821" mass="88617">MRVLKFGGTSLATASRFQQVAAIVADKFKSEQVALVLSAPSGVTNALVAAVQTTSQGVDAQQHIECIESTFTNLINTLNEEFPGFAADQLLQKLHQEMGQMKELLRGVSLLKQCPDNIQAQILVKGERMSVATMIELIKAKGLNAEGIDPVQKFVGVGDYLSSMVDIEQSSARFDKVSLPTDAVLVMPGFTAGNDAGEIVTLGRNGSDYSAAVLAACLKASCCEIWTDVDGVYSCDPRLVPDAKLLKSLSYQEAMELSYFGAKVLHPKTIAPIAQFHIPCLIKNTHNPAAEGTLISAQSDSEGLQVKAISNLSGMTMVSVSGPGMKGMVGMAARVFATISQAGVSITLITQSSSEYSISFCIHSSEAELARQVLQDEFYLELENKLLDPIEMLDGLAIVSLVGDEMKKYSGVAAKFFRALAQANVNVAAIAQGSSERSVSAVINDERCNHAIRACHENFFDTLHYIDAFLVGCGTVGGELLNQVQRQQERLRKQNIGLRLCGIANSKGLTLAADGLDLDHWQQAVAEQEKAPFTLNELKRFIKENNLINPVLIDCTSSQSLSDDYLAYLQAGFHVVTANKKANTGGMNYYRALRQAALQSKRQFLYDTNVGAGLPVIDNLKGLLNAGDQLLSFGGILSGSLSYIFGKLDDGMAFSEATAIARENGFTEPDARDDLSGTDVARKLLILAREVGLELDLEDIDVQPALPPGFDQSGDVESFMARTKDADAFFSDWLAKLKDEGKVLRYAGTIDEEGNCRCGIEAVGPEHPLFSIKDGENALAFYSEYYQPLPFVLRGYGAGAAVTAAGVFSDVLRTLPWKQEH</sequence>
<accession>A0A368NML0</accession>
<dbReference type="Gene3D" id="3.30.70.260">
    <property type="match status" value="1"/>
</dbReference>
<dbReference type="PIRSF" id="PIRSF000727">
    <property type="entry name" value="ThrA"/>
    <property type="match status" value="1"/>
</dbReference>
<keyword evidence="17 28" id="KW-0521">NADP</keyword>
<dbReference type="InterPro" id="IPR045865">
    <property type="entry name" value="ACT-like_dom_sf"/>
</dbReference>
<comment type="pathway">
    <text evidence="3 28">Amino-acid biosynthesis; L-methionine biosynthesis via de novo pathway; L-homoserine from L-aspartate: step 1/3.</text>
</comment>
<dbReference type="GO" id="GO:0046872">
    <property type="term" value="F:metal ion binding"/>
    <property type="evidence" value="ECO:0007669"/>
    <property type="project" value="UniProtKB-KW"/>
</dbReference>
<reference evidence="30 31" key="1">
    <citation type="submission" date="2018-07" db="EMBL/GenBank/DDBJ databases">
        <title>Corallincola holothuriorum sp. nov., a new facultative anaerobe isolated from sea cucumber Apostichopus japonicus.</title>
        <authorList>
            <person name="Xia H."/>
        </authorList>
    </citation>
    <scope>NUCLEOTIDE SEQUENCE [LARGE SCALE GENOMIC DNA]</scope>
    <source>
        <strain evidence="30 31">C4</strain>
    </source>
</reference>
<dbReference type="CDD" id="cd04921">
    <property type="entry name" value="ACT_AKi-HSDH-ThrA-like_1"/>
    <property type="match status" value="1"/>
</dbReference>
<dbReference type="UniPathway" id="UPA00051">
    <property type="reaction ID" value="UER00462"/>
</dbReference>
<dbReference type="OrthoDB" id="9799110at2"/>
<dbReference type="GO" id="GO:0004412">
    <property type="term" value="F:homoserine dehydrogenase activity"/>
    <property type="evidence" value="ECO:0007669"/>
    <property type="project" value="UniProtKB-UniRule"/>
</dbReference>
<dbReference type="InterPro" id="IPR001341">
    <property type="entry name" value="Asp_kinase"/>
</dbReference>
<keyword evidence="21" id="KW-0457">Lysine biosynthesis</keyword>
<dbReference type="InterPro" id="IPR011147">
    <property type="entry name" value="Bifunc_Aspkin/hSer_DH"/>
</dbReference>
<dbReference type="GO" id="GO:0009086">
    <property type="term" value="P:methionine biosynthetic process"/>
    <property type="evidence" value="ECO:0007669"/>
    <property type="project" value="UniProtKB-KW"/>
</dbReference>
<comment type="catalytic activity">
    <reaction evidence="25">
        <text>L-aspartate + ATP = 4-phospho-L-aspartate + ADP</text>
        <dbReference type="Rhea" id="RHEA:23776"/>
        <dbReference type="ChEBI" id="CHEBI:29991"/>
        <dbReference type="ChEBI" id="CHEBI:30616"/>
        <dbReference type="ChEBI" id="CHEBI:57535"/>
        <dbReference type="ChEBI" id="CHEBI:456216"/>
        <dbReference type="EC" id="2.7.2.4"/>
    </reaction>
    <physiologicalReaction direction="left-to-right" evidence="25">
        <dbReference type="Rhea" id="RHEA:23777"/>
    </physiologicalReaction>
</comment>
<evidence type="ECO:0000256" key="2">
    <source>
        <dbReference type="ARBA" id="ARBA00004766"/>
    </source>
</evidence>
<evidence type="ECO:0000256" key="25">
    <source>
        <dbReference type="ARBA" id="ARBA00048561"/>
    </source>
</evidence>
<keyword evidence="16 28" id="KW-0067">ATP-binding</keyword>
<evidence type="ECO:0000256" key="17">
    <source>
        <dbReference type="ARBA" id="ARBA00022857"/>
    </source>
</evidence>
<comment type="pathway">
    <text evidence="6 28">Amino-acid biosynthesis; L-threonine biosynthesis; L-threonine from L-aspartate: step 1/5.</text>
</comment>
<dbReference type="InterPro" id="IPR041743">
    <property type="entry name" value="AK-HSDH_N"/>
</dbReference>
<dbReference type="InterPro" id="IPR049638">
    <property type="entry name" value="AK-HD"/>
</dbReference>
<dbReference type="UniPathway" id="UPA00050">
    <property type="reaction ID" value="UER00063"/>
</dbReference>
<comment type="catalytic activity">
    <reaction evidence="27">
        <text>L-homoserine + NAD(+) = L-aspartate 4-semialdehyde + NADH + H(+)</text>
        <dbReference type="Rhea" id="RHEA:15757"/>
        <dbReference type="ChEBI" id="CHEBI:15378"/>
        <dbReference type="ChEBI" id="CHEBI:57476"/>
        <dbReference type="ChEBI" id="CHEBI:57540"/>
        <dbReference type="ChEBI" id="CHEBI:57945"/>
        <dbReference type="ChEBI" id="CHEBI:537519"/>
        <dbReference type="EC" id="1.1.1.3"/>
    </reaction>
    <physiologicalReaction direction="right-to-left" evidence="27">
        <dbReference type="Rhea" id="RHEA:15759"/>
    </physiologicalReaction>
</comment>
<dbReference type="GO" id="GO:0009090">
    <property type="term" value="P:homoserine biosynthetic process"/>
    <property type="evidence" value="ECO:0007669"/>
    <property type="project" value="UniProtKB-ARBA"/>
</dbReference>
<dbReference type="InterPro" id="IPR001342">
    <property type="entry name" value="HDH_cat"/>
</dbReference>
<evidence type="ECO:0000256" key="6">
    <source>
        <dbReference type="ARBA" id="ARBA00005139"/>
    </source>
</evidence>
<evidence type="ECO:0000256" key="22">
    <source>
        <dbReference type="ARBA" id="ARBA00023167"/>
    </source>
</evidence>
<feature type="domain" description="ACT" evidence="29">
    <location>
        <begin position="320"/>
        <end position="389"/>
    </location>
</feature>
<evidence type="ECO:0000256" key="27">
    <source>
        <dbReference type="ARBA" id="ARBA00049031"/>
    </source>
</evidence>
<dbReference type="PANTHER" id="PTHR43070">
    <property type="match status" value="1"/>
</dbReference>
<dbReference type="AlphaFoldDB" id="A0A368NML0"/>
<evidence type="ECO:0000256" key="28">
    <source>
        <dbReference type="PIRNR" id="PIRNR000727"/>
    </source>
</evidence>
<comment type="catalytic activity">
    <reaction evidence="26">
        <text>L-homoserine + NADP(+) = L-aspartate 4-semialdehyde + NADPH + H(+)</text>
        <dbReference type="Rhea" id="RHEA:15761"/>
        <dbReference type="ChEBI" id="CHEBI:15378"/>
        <dbReference type="ChEBI" id="CHEBI:57476"/>
        <dbReference type="ChEBI" id="CHEBI:57783"/>
        <dbReference type="ChEBI" id="CHEBI:58349"/>
        <dbReference type="ChEBI" id="CHEBI:537519"/>
        <dbReference type="EC" id="1.1.1.3"/>
    </reaction>
    <physiologicalReaction direction="right-to-left" evidence="26">
        <dbReference type="Rhea" id="RHEA:15763"/>
    </physiologicalReaction>
</comment>
<gene>
    <name evidence="30" type="ORF">DU002_04890</name>
</gene>
<dbReference type="RefSeq" id="WP_114337236.1">
    <property type="nucleotide sequence ID" value="NZ_QPID01000002.1"/>
</dbReference>
<dbReference type="NCBIfam" id="TIGR00657">
    <property type="entry name" value="asp_kinases"/>
    <property type="match status" value="1"/>
</dbReference>
<proteinExistence type="inferred from homology"/>
<evidence type="ECO:0000256" key="9">
    <source>
        <dbReference type="ARBA" id="ARBA00011881"/>
    </source>
</evidence>
<keyword evidence="19" id="KW-0520">NAD</keyword>
<dbReference type="Proteomes" id="UP000252558">
    <property type="component" value="Unassembled WGS sequence"/>
</dbReference>
<evidence type="ECO:0000256" key="26">
    <source>
        <dbReference type="ARBA" id="ARBA00048841"/>
    </source>
</evidence>
<dbReference type="InterPro" id="IPR036393">
    <property type="entry name" value="AceGlu_kinase-like_sf"/>
</dbReference>
<keyword evidence="10 28" id="KW-0028">Amino-acid biosynthesis</keyword>
<evidence type="ECO:0000313" key="31">
    <source>
        <dbReference type="Proteomes" id="UP000252558"/>
    </source>
</evidence>
<dbReference type="SUPFAM" id="SSF55347">
    <property type="entry name" value="Glyceraldehyde-3-phosphate dehydrogenase-like, C-terminal domain"/>
    <property type="match status" value="1"/>
</dbReference>
<evidence type="ECO:0000256" key="8">
    <source>
        <dbReference type="ARBA" id="ARBA00010046"/>
    </source>
</evidence>
<dbReference type="Pfam" id="PF00696">
    <property type="entry name" value="AA_kinase"/>
    <property type="match status" value="1"/>
</dbReference>
<dbReference type="NCBIfam" id="NF006959">
    <property type="entry name" value="PRK09436.1"/>
    <property type="match status" value="1"/>
</dbReference>
<evidence type="ECO:0000256" key="4">
    <source>
        <dbReference type="ARBA" id="ARBA00005056"/>
    </source>
</evidence>
<evidence type="ECO:0000256" key="14">
    <source>
        <dbReference type="ARBA" id="ARBA00022741"/>
    </source>
</evidence>
<evidence type="ECO:0000256" key="5">
    <source>
        <dbReference type="ARBA" id="ARBA00005062"/>
    </source>
</evidence>
<evidence type="ECO:0000256" key="3">
    <source>
        <dbReference type="ARBA" id="ARBA00004986"/>
    </source>
</evidence>